<evidence type="ECO:0000313" key="2">
    <source>
        <dbReference type="EnsemblPlants" id="ORUFI08G09040.1"/>
    </source>
</evidence>
<dbReference type="EnsemblPlants" id="ORUFI08G09040.1">
    <property type="protein sequence ID" value="ORUFI08G09040.1"/>
    <property type="gene ID" value="ORUFI08G09040"/>
</dbReference>
<evidence type="ECO:0008006" key="4">
    <source>
        <dbReference type="Google" id="ProtNLM"/>
    </source>
</evidence>
<feature type="signal peptide" evidence="1">
    <location>
        <begin position="1"/>
        <end position="25"/>
    </location>
</feature>
<dbReference type="Proteomes" id="UP000008022">
    <property type="component" value="Unassembled WGS sequence"/>
</dbReference>
<dbReference type="Gramene" id="ORUFI08G09040.1">
    <property type="protein sequence ID" value="ORUFI08G09040.1"/>
    <property type="gene ID" value="ORUFI08G09040"/>
</dbReference>
<reference evidence="3" key="1">
    <citation type="submission" date="2013-06" db="EMBL/GenBank/DDBJ databases">
        <authorList>
            <person name="Zhao Q."/>
        </authorList>
    </citation>
    <scope>NUCLEOTIDE SEQUENCE</scope>
    <source>
        <strain evidence="3">cv. W1943</strain>
    </source>
</reference>
<dbReference type="AlphaFoldDB" id="A0A0E0QGD9"/>
<sequence>MGERKAGICLVLVLLLSTLAQHAYAATANLMPRDPGPGRPPDVIEQWCWYEVSVSPICAGFTCKFDCWFFAKVNKAKVQSHKCLGKGYKIKCLCQLCKNK</sequence>
<organism evidence="2 3">
    <name type="scientific">Oryza rufipogon</name>
    <name type="common">Brownbeard rice</name>
    <name type="synonym">Asian wild rice</name>
    <dbReference type="NCBI Taxonomy" id="4529"/>
    <lineage>
        <taxon>Eukaryota</taxon>
        <taxon>Viridiplantae</taxon>
        <taxon>Streptophyta</taxon>
        <taxon>Embryophyta</taxon>
        <taxon>Tracheophyta</taxon>
        <taxon>Spermatophyta</taxon>
        <taxon>Magnoliopsida</taxon>
        <taxon>Liliopsida</taxon>
        <taxon>Poales</taxon>
        <taxon>Poaceae</taxon>
        <taxon>BOP clade</taxon>
        <taxon>Oryzoideae</taxon>
        <taxon>Oryzeae</taxon>
        <taxon>Oryzinae</taxon>
        <taxon>Oryza</taxon>
    </lineage>
</organism>
<accession>A0A0E0QGD9</accession>
<proteinExistence type="predicted"/>
<protein>
    <recommendedName>
        <fullName evidence="4">Knottin scorpion toxin-like domain-containing protein</fullName>
    </recommendedName>
</protein>
<reference evidence="2" key="2">
    <citation type="submission" date="2015-06" db="UniProtKB">
        <authorList>
            <consortium name="EnsemblPlants"/>
        </authorList>
    </citation>
    <scope>IDENTIFICATION</scope>
</reference>
<name>A0A0E0QGD9_ORYRU</name>
<feature type="chain" id="PRO_5002371341" description="Knottin scorpion toxin-like domain-containing protein" evidence="1">
    <location>
        <begin position="26"/>
        <end position="100"/>
    </location>
</feature>
<evidence type="ECO:0000313" key="3">
    <source>
        <dbReference type="Proteomes" id="UP000008022"/>
    </source>
</evidence>
<evidence type="ECO:0000256" key="1">
    <source>
        <dbReference type="SAM" id="SignalP"/>
    </source>
</evidence>
<keyword evidence="3" id="KW-1185">Reference proteome</keyword>
<dbReference type="HOGENOM" id="CLU_170639_3_0_1"/>
<keyword evidence="1" id="KW-0732">Signal</keyword>